<accession>A0ABR2SXM3</accession>
<gene>
    <name evidence="2" type="ORF">V6N11_031378</name>
</gene>
<evidence type="ECO:0000313" key="3">
    <source>
        <dbReference type="Proteomes" id="UP001396334"/>
    </source>
</evidence>
<dbReference type="Pfam" id="PF05419">
    <property type="entry name" value="GUN4"/>
    <property type="match status" value="1"/>
</dbReference>
<feature type="domain" description="GUN4-like" evidence="1">
    <location>
        <begin position="2"/>
        <end position="134"/>
    </location>
</feature>
<dbReference type="EMBL" id="JBBPBN010000010">
    <property type="protein sequence ID" value="KAK9029939.1"/>
    <property type="molecule type" value="Genomic_DNA"/>
</dbReference>
<dbReference type="Gene3D" id="1.25.40.620">
    <property type="match status" value="1"/>
</dbReference>
<name>A0ABR2SXM3_9ROSI</name>
<dbReference type="InterPro" id="IPR008629">
    <property type="entry name" value="GUN4-like"/>
</dbReference>
<proteinExistence type="predicted"/>
<keyword evidence="3" id="KW-1185">Reference proteome</keyword>
<dbReference type="Gene3D" id="1.10.10.1770">
    <property type="entry name" value="Gun4-like"/>
    <property type="match status" value="1"/>
</dbReference>
<dbReference type="Proteomes" id="UP001396334">
    <property type="component" value="Unassembled WGS sequence"/>
</dbReference>
<dbReference type="PANTHER" id="PTHR34800:SF1">
    <property type="entry name" value="TETRAPYRROLE-BINDING PROTEIN, CHLOROPLASTIC"/>
    <property type="match status" value="1"/>
</dbReference>
<comment type="caution">
    <text evidence="2">The sequence shown here is derived from an EMBL/GenBank/DDBJ whole genome shotgun (WGS) entry which is preliminary data.</text>
</comment>
<evidence type="ECO:0000259" key="1">
    <source>
        <dbReference type="Pfam" id="PF05419"/>
    </source>
</evidence>
<protein>
    <recommendedName>
        <fullName evidence="1">GUN4-like domain-containing protein</fullName>
    </recommendedName>
</protein>
<dbReference type="InterPro" id="IPR037215">
    <property type="entry name" value="GUN4-like_sf"/>
</dbReference>
<organism evidence="2 3">
    <name type="scientific">Hibiscus sabdariffa</name>
    <name type="common">roselle</name>
    <dbReference type="NCBI Taxonomy" id="183260"/>
    <lineage>
        <taxon>Eukaryota</taxon>
        <taxon>Viridiplantae</taxon>
        <taxon>Streptophyta</taxon>
        <taxon>Embryophyta</taxon>
        <taxon>Tracheophyta</taxon>
        <taxon>Spermatophyta</taxon>
        <taxon>Magnoliopsida</taxon>
        <taxon>eudicotyledons</taxon>
        <taxon>Gunneridae</taxon>
        <taxon>Pentapetalae</taxon>
        <taxon>rosids</taxon>
        <taxon>malvids</taxon>
        <taxon>Malvales</taxon>
        <taxon>Malvaceae</taxon>
        <taxon>Malvoideae</taxon>
        <taxon>Hibiscus</taxon>
    </lineage>
</organism>
<sequence length="164" mass="19305">MQNFREADEETRHLLILLAGEQAQKRGYVFFSEVQFISETDLKAIDELWRRYSNNKLGYSVQKKLWQKADKDFTKLFLKLGWMKKLDTEILQHNYRAFPDEFTWELNDETPEGHLPLTNALRGTQLFSNILSHKAFEGEEEQEAENGTKPLSLSNKLLKPNYSF</sequence>
<reference evidence="2 3" key="1">
    <citation type="journal article" date="2024" name="G3 (Bethesda)">
        <title>Genome assembly of Hibiscus sabdariffa L. provides insights into metabolisms of medicinal natural products.</title>
        <authorList>
            <person name="Kim T."/>
        </authorList>
    </citation>
    <scope>NUCLEOTIDE SEQUENCE [LARGE SCALE GENOMIC DNA]</scope>
    <source>
        <strain evidence="2">TK-2024</strain>
        <tissue evidence="2">Old leaves</tissue>
    </source>
</reference>
<dbReference type="SUPFAM" id="SSF140869">
    <property type="entry name" value="GUN4-like"/>
    <property type="match status" value="1"/>
</dbReference>
<dbReference type="PANTHER" id="PTHR34800">
    <property type="entry name" value="TETRAPYRROLE-BINDING PROTEIN, CHLOROPLASTIC"/>
    <property type="match status" value="1"/>
</dbReference>
<evidence type="ECO:0000313" key="2">
    <source>
        <dbReference type="EMBL" id="KAK9029939.1"/>
    </source>
</evidence>